<evidence type="ECO:0000256" key="2">
    <source>
        <dbReference type="ARBA" id="ARBA00023125"/>
    </source>
</evidence>
<feature type="domain" description="HTH araC/xylS-type" evidence="4">
    <location>
        <begin position="187"/>
        <end position="285"/>
    </location>
</feature>
<accession>A0A8J2Y723</accession>
<reference evidence="5" key="2">
    <citation type="submission" date="2020-09" db="EMBL/GenBank/DDBJ databases">
        <authorList>
            <person name="Sun Q."/>
            <person name="Zhou Y."/>
        </authorList>
    </citation>
    <scope>NUCLEOTIDE SEQUENCE</scope>
    <source>
        <strain evidence="5">CGMCC 1.12921</strain>
    </source>
</reference>
<evidence type="ECO:0000313" key="6">
    <source>
        <dbReference type="Proteomes" id="UP000613582"/>
    </source>
</evidence>
<keyword evidence="2" id="KW-0238">DNA-binding</keyword>
<dbReference type="GO" id="GO:0003700">
    <property type="term" value="F:DNA-binding transcription factor activity"/>
    <property type="evidence" value="ECO:0007669"/>
    <property type="project" value="InterPro"/>
</dbReference>
<sequence length="299" mass="33070">MKMSDTAKPHSFDPARQSFAPYGLTCVRWQPSVMTRPDHHNEIEVNFLTSGSVSYLIGGRKFIAEAGRLCAFWASIPHQITHYTDDCAYLVATIPLPDFLSWRLREDFVQGLLKGEVFVEPNAQSAPLDLLQMERWVVDLGGEISELHETVLLEMRSRLARLALGVSTGAGRIYLSGLPDGGMNKVEAMACFIAQHYGDALTVQDVADHVGLHPNYAMTLFQKAFGATLVRYLTHFRVSHAQRLLITTDLSITDIALASGFNSISRFNEAFHQLSGVSPRAYRKQNGGSVTATRGPSRS</sequence>
<name>A0A8J2Y723_9PROT</name>
<evidence type="ECO:0000256" key="1">
    <source>
        <dbReference type="ARBA" id="ARBA00023015"/>
    </source>
</evidence>
<protein>
    <submittedName>
        <fullName evidence="5">AraC family transcriptional regulator</fullName>
    </submittedName>
</protein>
<dbReference type="Pfam" id="PF12833">
    <property type="entry name" value="HTH_18"/>
    <property type="match status" value="1"/>
</dbReference>
<keyword evidence="6" id="KW-1185">Reference proteome</keyword>
<keyword evidence="3" id="KW-0804">Transcription</keyword>
<dbReference type="SUPFAM" id="SSF51182">
    <property type="entry name" value="RmlC-like cupins"/>
    <property type="match status" value="1"/>
</dbReference>
<organism evidence="5 6">
    <name type="scientific">Aquisalinus flavus</name>
    <dbReference type="NCBI Taxonomy" id="1526572"/>
    <lineage>
        <taxon>Bacteria</taxon>
        <taxon>Pseudomonadati</taxon>
        <taxon>Pseudomonadota</taxon>
        <taxon>Alphaproteobacteria</taxon>
        <taxon>Parvularculales</taxon>
        <taxon>Parvularculaceae</taxon>
        <taxon>Aquisalinus</taxon>
    </lineage>
</organism>
<dbReference type="InterPro" id="IPR018060">
    <property type="entry name" value="HTH_AraC"/>
</dbReference>
<dbReference type="Gene3D" id="2.60.120.10">
    <property type="entry name" value="Jelly Rolls"/>
    <property type="match status" value="1"/>
</dbReference>
<dbReference type="Gene3D" id="1.10.10.60">
    <property type="entry name" value="Homeodomain-like"/>
    <property type="match status" value="2"/>
</dbReference>
<dbReference type="PRINTS" id="PR00032">
    <property type="entry name" value="HTHARAC"/>
</dbReference>
<dbReference type="InterPro" id="IPR009057">
    <property type="entry name" value="Homeodomain-like_sf"/>
</dbReference>
<dbReference type="GO" id="GO:0043565">
    <property type="term" value="F:sequence-specific DNA binding"/>
    <property type="evidence" value="ECO:0007669"/>
    <property type="project" value="InterPro"/>
</dbReference>
<dbReference type="SUPFAM" id="SSF46689">
    <property type="entry name" value="Homeodomain-like"/>
    <property type="match status" value="2"/>
</dbReference>
<dbReference type="InterPro" id="IPR020449">
    <property type="entry name" value="Tscrpt_reg_AraC-type_HTH"/>
</dbReference>
<dbReference type="EMBL" id="BMGH01000001">
    <property type="protein sequence ID" value="GGD09995.1"/>
    <property type="molecule type" value="Genomic_DNA"/>
</dbReference>
<evidence type="ECO:0000256" key="3">
    <source>
        <dbReference type="ARBA" id="ARBA00023163"/>
    </source>
</evidence>
<dbReference type="AlphaFoldDB" id="A0A8J2Y723"/>
<comment type="caution">
    <text evidence="5">The sequence shown here is derived from an EMBL/GenBank/DDBJ whole genome shotgun (WGS) entry which is preliminary data.</text>
</comment>
<evidence type="ECO:0000259" key="4">
    <source>
        <dbReference type="PROSITE" id="PS01124"/>
    </source>
</evidence>
<dbReference type="PROSITE" id="PS01124">
    <property type="entry name" value="HTH_ARAC_FAMILY_2"/>
    <property type="match status" value="1"/>
</dbReference>
<dbReference type="InterPro" id="IPR014710">
    <property type="entry name" value="RmlC-like_jellyroll"/>
</dbReference>
<reference evidence="5" key="1">
    <citation type="journal article" date="2014" name="Int. J. Syst. Evol. Microbiol.">
        <title>Complete genome sequence of Corynebacterium casei LMG S-19264T (=DSM 44701T), isolated from a smear-ripened cheese.</title>
        <authorList>
            <consortium name="US DOE Joint Genome Institute (JGI-PGF)"/>
            <person name="Walter F."/>
            <person name="Albersmeier A."/>
            <person name="Kalinowski J."/>
            <person name="Ruckert C."/>
        </authorList>
    </citation>
    <scope>NUCLEOTIDE SEQUENCE</scope>
    <source>
        <strain evidence="5">CGMCC 1.12921</strain>
    </source>
</reference>
<keyword evidence="1" id="KW-0805">Transcription regulation</keyword>
<dbReference type="PANTHER" id="PTHR43280">
    <property type="entry name" value="ARAC-FAMILY TRANSCRIPTIONAL REGULATOR"/>
    <property type="match status" value="1"/>
</dbReference>
<dbReference type="InterPro" id="IPR011051">
    <property type="entry name" value="RmlC_Cupin_sf"/>
</dbReference>
<evidence type="ECO:0000313" key="5">
    <source>
        <dbReference type="EMBL" id="GGD09995.1"/>
    </source>
</evidence>
<dbReference type="Proteomes" id="UP000613582">
    <property type="component" value="Unassembled WGS sequence"/>
</dbReference>
<gene>
    <name evidence="5" type="primary">melR</name>
    <name evidence="5" type="ORF">GCM10011342_18660</name>
</gene>
<dbReference type="PANTHER" id="PTHR43280:SF27">
    <property type="entry name" value="TRANSCRIPTIONAL REGULATOR MTLR"/>
    <property type="match status" value="1"/>
</dbReference>
<proteinExistence type="predicted"/>
<dbReference type="SMART" id="SM00342">
    <property type="entry name" value="HTH_ARAC"/>
    <property type="match status" value="1"/>
</dbReference>